<keyword evidence="2" id="KW-1185">Reference proteome</keyword>
<gene>
    <name evidence="1" type="ORF">NCCP602_28120</name>
</gene>
<dbReference type="EMBL" id="BAAAAF010000013">
    <property type="protein sequence ID" value="GAA0036851.1"/>
    <property type="molecule type" value="Genomic_DNA"/>
</dbReference>
<organism evidence="1 2">
    <name type="scientific">Brevibacterium metallidurans</name>
    <dbReference type="NCBI Taxonomy" id="1482676"/>
    <lineage>
        <taxon>Bacteria</taxon>
        <taxon>Bacillati</taxon>
        <taxon>Actinomycetota</taxon>
        <taxon>Actinomycetes</taxon>
        <taxon>Micrococcales</taxon>
        <taxon>Brevibacteriaceae</taxon>
        <taxon>Brevibacterium</taxon>
    </lineage>
</organism>
<accession>A0ABN0SQW8</accession>
<evidence type="ECO:0000313" key="1">
    <source>
        <dbReference type="EMBL" id="GAA0036851.1"/>
    </source>
</evidence>
<name>A0ABN0SQW8_9MICO</name>
<dbReference type="RefSeq" id="WP_339393559.1">
    <property type="nucleotide sequence ID" value="NZ_BAAAAF010000013.1"/>
</dbReference>
<evidence type="ECO:0000313" key="2">
    <source>
        <dbReference type="Proteomes" id="UP001498238"/>
    </source>
</evidence>
<sequence>MTAKQLDLDSLPAEVVDLLEAVMRGETVAVVRGGEELGTLGFTSAVIEGDIVASSRFGQPTVDVPEGVTVVVTAMALSTAARRRLGEAFGEDYMVLDLGDAPEDADILLTHPISLQLLGALRERFPRAEVVVTEIDDEEAGVSYLGPVSRLLDAGASAYLPPRPLPAIASAVDAHVRTVRGRDLDGRAHTRLTSRSKR</sequence>
<comment type="caution">
    <text evidence="1">The sequence shown here is derived from an EMBL/GenBank/DDBJ whole genome shotgun (WGS) entry which is preliminary data.</text>
</comment>
<protein>
    <recommendedName>
        <fullName evidence="3">CBS domain-containing protein</fullName>
    </recommendedName>
</protein>
<dbReference type="Proteomes" id="UP001498238">
    <property type="component" value="Unassembled WGS sequence"/>
</dbReference>
<evidence type="ECO:0008006" key="3">
    <source>
        <dbReference type="Google" id="ProtNLM"/>
    </source>
</evidence>
<reference evidence="1 2" key="1">
    <citation type="submission" date="2024-01" db="EMBL/GenBank/DDBJ databases">
        <title>Characterization of antibiotic resistant novel bacterial strains and their environmental applications.</title>
        <authorList>
            <person name="Manzoor S."/>
            <person name="Abbas S."/>
            <person name="Arshad M."/>
            <person name="Ahmed I."/>
        </authorList>
    </citation>
    <scope>NUCLEOTIDE SEQUENCE [LARGE SCALE GENOMIC DNA]</scope>
    <source>
        <strain evidence="1 2">NCCP-602</strain>
    </source>
</reference>
<proteinExistence type="predicted"/>